<keyword evidence="2" id="KW-0238">DNA-binding</keyword>
<dbReference type="Pfam" id="PF00072">
    <property type="entry name" value="Response_reg"/>
    <property type="match status" value="1"/>
</dbReference>
<dbReference type="STRING" id="946333.A4W93_28560"/>
<proteinExistence type="predicted"/>
<dbReference type="Gene3D" id="1.10.10.10">
    <property type="entry name" value="Winged helix-like DNA-binding domain superfamily/Winged helix DNA-binding domain"/>
    <property type="match status" value="1"/>
</dbReference>
<dbReference type="EMBL" id="CP015118">
    <property type="protein sequence ID" value="ARN23529.1"/>
    <property type="molecule type" value="Genomic_DNA"/>
</dbReference>
<dbReference type="RefSeq" id="WP_085753855.1">
    <property type="nucleotide sequence ID" value="NZ_BSPR01000017.1"/>
</dbReference>
<organism evidence="4 5">
    <name type="scientific">Piscinibacter gummiphilus</name>
    <dbReference type="NCBI Taxonomy" id="946333"/>
    <lineage>
        <taxon>Bacteria</taxon>
        <taxon>Pseudomonadati</taxon>
        <taxon>Pseudomonadota</taxon>
        <taxon>Betaproteobacteria</taxon>
        <taxon>Burkholderiales</taxon>
        <taxon>Sphaerotilaceae</taxon>
        <taxon>Piscinibacter</taxon>
    </lineage>
</organism>
<gene>
    <name evidence="4" type="ORF">A4W93_28560</name>
</gene>
<keyword evidence="3" id="KW-0804">Transcription</keyword>
<dbReference type="AlphaFoldDB" id="A0A1W6LH13"/>
<dbReference type="Proteomes" id="UP000193427">
    <property type="component" value="Chromosome"/>
</dbReference>
<dbReference type="SMART" id="SM00421">
    <property type="entry name" value="HTH_LUXR"/>
    <property type="match status" value="1"/>
</dbReference>
<evidence type="ECO:0000256" key="3">
    <source>
        <dbReference type="ARBA" id="ARBA00023163"/>
    </source>
</evidence>
<evidence type="ECO:0000313" key="5">
    <source>
        <dbReference type="Proteomes" id="UP000193427"/>
    </source>
</evidence>
<dbReference type="SUPFAM" id="SSF46894">
    <property type="entry name" value="C-terminal effector domain of the bipartite response regulators"/>
    <property type="match status" value="1"/>
</dbReference>
<dbReference type="Pfam" id="PF00196">
    <property type="entry name" value="GerE"/>
    <property type="match status" value="1"/>
</dbReference>
<dbReference type="OrthoDB" id="9802186at2"/>
<dbReference type="GO" id="GO:0003677">
    <property type="term" value="F:DNA binding"/>
    <property type="evidence" value="ECO:0007669"/>
    <property type="project" value="UniProtKB-KW"/>
</dbReference>
<dbReference type="InterPro" id="IPR011006">
    <property type="entry name" value="CheY-like_superfamily"/>
</dbReference>
<dbReference type="PROSITE" id="PS00622">
    <property type="entry name" value="HTH_LUXR_1"/>
    <property type="match status" value="1"/>
</dbReference>
<sequence>MNARTVYIVDDNTEFLQSAVWWLEGAGYDVECFDDPHRALEVLAAPRPGACLLLDVRMPAMSGLEVHDTLRRRGVRIPVVYMTGHGDVPLAVEAMRKGAVTFIEKPFADEALESALALAFEPVEGEPDAPGAAPADAEFSTRMARLTAREREVIDWVVKGKLNKVIADLLGISIKTVELHRKNAMTKLQARSVLELSRLMFTGKVS</sequence>
<keyword evidence="5" id="KW-1185">Reference proteome</keyword>
<evidence type="ECO:0000313" key="4">
    <source>
        <dbReference type="EMBL" id="ARN23529.1"/>
    </source>
</evidence>
<dbReference type="GO" id="GO:0006355">
    <property type="term" value="P:regulation of DNA-templated transcription"/>
    <property type="evidence" value="ECO:0007669"/>
    <property type="project" value="InterPro"/>
</dbReference>
<dbReference type="GO" id="GO:0000160">
    <property type="term" value="P:phosphorelay signal transduction system"/>
    <property type="evidence" value="ECO:0007669"/>
    <property type="project" value="InterPro"/>
</dbReference>
<dbReference type="CDD" id="cd06170">
    <property type="entry name" value="LuxR_C_like"/>
    <property type="match status" value="1"/>
</dbReference>
<dbReference type="Gene3D" id="3.40.50.2300">
    <property type="match status" value="1"/>
</dbReference>
<evidence type="ECO:0000256" key="1">
    <source>
        <dbReference type="ARBA" id="ARBA00023015"/>
    </source>
</evidence>
<dbReference type="PROSITE" id="PS50043">
    <property type="entry name" value="HTH_LUXR_2"/>
    <property type="match status" value="1"/>
</dbReference>
<dbReference type="SMART" id="SM00448">
    <property type="entry name" value="REC"/>
    <property type="match status" value="1"/>
</dbReference>
<dbReference type="SUPFAM" id="SSF52172">
    <property type="entry name" value="CheY-like"/>
    <property type="match status" value="1"/>
</dbReference>
<dbReference type="PANTHER" id="PTHR44688">
    <property type="entry name" value="DNA-BINDING TRANSCRIPTIONAL ACTIVATOR DEVR_DOSR"/>
    <property type="match status" value="1"/>
</dbReference>
<reference evidence="4 5" key="1">
    <citation type="submission" date="2016-04" db="EMBL/GenBank/DDBJ databases">
        <title>Complete genome sequence of natural rubber-degrading, novel Gram-negative bacterium, Rhizobacter gummiphilus strain NS21.</title>
        <authorList>
            <person name="Tabata M."/>
            <person name="Kasai D."/>
            <person name="Fukuda M."/>
        </authorList>
    </citation>
    <scope>NUCLEOTIDE SEQUENCE [LARGE SCALE GENOMIC DNA]</scope>
    <source>
        <strain evidence="4 5">NS21</strain>
    </source>
</reference>
<name>A0A1W6LH13_9BURK</name>
<dbReference type="PANTHER" id="PTHR44688:SF16">
    <property type="entry name" value="DNA-BINDING TRANSCRIPTIONAL ACTIVATOR DEVR_DOSR"/>
    <property type="match status" value="1"/>
</dbReference>
<accession>A0A1W6LH13</accession>
<dbReference type="KEGG" id="rgu:A4W93_28560"/>
<dbReference type="InterPro" id="IPR016032">
    <property type="entry name" value="Sig_transdc_resp-reg_C-effctor"/>
</dbReference>
<dbReference type="InterPro" id="IPR000792">
    <property type="entry name" value="Tscrpt_reg_LuxR_C"/>
</dbReference>
<evidence type="ECO:0000256" key="2">
    <source>
        <dbReference type="ARBA" id="ARBA00023125"/>
    </source>
</evidence>
<dbReference type="InterPro" id="IPR036388">
    <property type="entry name" value="WH-like_DNA-bd_sf"/>
</dbReference>
<dbReference type="InterPro" id="IPR001789">
    <property type="entry name" value="Sig_transdc_resp-reg_receiver"/>
</dbReference>
<dbReference type="PRINTS" id="PR00038">
    <property type="entry name" value="HTHLUXR"/>
</dbReference>
<protein>
    <submittedName>
        <fullName evidence="4">Uncharacterized protein</fullName>
    </submittedName>
</protein>
<dbReference type="PROSITE" id="PS50110">
    <property type="entry name" value="RESPONSE_REGULATORY"/>
    <property type="match status" value="1"/>
</dbReference>
<keyword evidence="1" id="KW-0805">Transcription regulation</keyword>